<name>A0A0H4T555_9BACT</name>
<dbReference type="GO" id="GO:0005737">
    <property type="term" value="C:cytoplasm"/>
    <property type="evidence" value="ECO:0007669"/>
    <property type="project" value="UniProtKB-SubCell"/>
</dbReference>
<dbReference type="AlphaFoldDB" id="A0A0H4T555"/>
<dbReference type="CDD" id="cd01884">
    <property type="entry name" value="EF_Tu"/>
    <property type="match status" value="1"/>
</dbReference>
<evidence type="ECO:0000256" key="11">
    <source>
        <dbReference type="HAMAP-Rule" id="MF_00118"/>
    </source>
</evidence>
<dbReference type="InterPro" id="IPR009001">
    <property type="entry name" value="Transl_elong_EF1A/Init_IF2_C"/>
</dbReference>
<protein>
    <recommendedName>
        <fullName evidence="7 11">Elongation factor Tu</fullName>
        <shortName evidence="11">EF-Tu</shortName>
        <ecNumber evidence="11">3.6.5.3</ecNumber>
    </recommendedName>
</protein>
<gene>
    <name evidence="11" type="primary">tuf</name>
</gene>
<keyword evidence="4 11" id="KW-0378">Hydrolase</keyword>
<evidence type="ECO:0000256" key="10">
    <source>
        <dbReference type="ARBA" id="ARBA00064283"/>
    </source>
</evidence>
<dbReference type="InterPro" id="IPR033720">
    <property type="entry name" value="EFTU_2"/>
</dbReference>
<dbReference type="Pfam" id="PF03143">
    <property type="entry name" value="GTP_EFTU_D3"/>
    <property type="match status" value="1"/>
</dbReference>
<dbReference type="EMBL" id="KT007003">
    <property type="protein sequence ID" value="AKQ02823.1"/>
    <property type="molecule type" value="Genomic_DNA"/>
</dbReference>
<dbReference type="GO" id="GO:0003746">
    <property type="term" value="F:translation elongation factor activity"/>
    <property type="evidence" value="ECO:0007669"/>
    <property type="project" value="UniProtKB-UniRule"/>
</dbReference>
<evidence type="ECO:0000313" key="13">
    <source>
        <dbReference type="EMBL" id="AKQ02823.1"/>
    </source>
</evidence>
<dbReference type="SUPFAM" id="SSF50465">
    <property type="entry name" value="EF-Tu/eEF-1alpha/eIF2-gamma C-terminal domain"/>
    <property type="match status" value="1"/>
</dbReference>
<evidence type="ECO:0000256" key="6">
    <source>
        <dbReference type="ARBA" id="ARBA00023134"/>
    </source>
</evidence>
<keyword evidence="6 11" id="KW-0342">GTP-binding</keyword>
<dbReference type="NCBIfam" id="NF009373">
    <property type="entry name" value="PRK12736.1"/>
    <property type="match status" value="1"/>
</dbReference>
<accession>A0A0H4T555</accession>
<dbReference type="PROSITE" id="PS51722">
    <property type="entry name" value="G_TR_2"/>
    <property type="match status" value="1"/>
</dbReference>
<dbReference type="NCBIfam" id="NF009372">
    <property type="entry name" value="PRK12735.1"/>
    <property type="match status" value="1"/>
</dbReference>
<dbReference type="Gene3D" id="2.40.30.10">
    <property type="entry name" value="Translation factors"/>
    <property type="match status" value="2"/>
</dbReference>
<organism evidence="13">
    <name type="scientific">uncultured Gemmatimonadetes bacterium Rifle_16ft_4_minimus_37772</name>
    <dbReference type="NCBI Taxonomy" id="1665097"/>
    <lineage>
        <taxon>Bacteria</taxon>
        <taxon>Pseudomonadati</taxon>
        <taxon>Gemmatimonadota</taxon>
        <taxon>environmental samples</taxon>
    </lineage>
</organism>
<feature type="binding site" evidence="11">
    <location>
        <begin position="142"/>
        <end position="145"/>
    </location>
    <ligand>
        <name>GTP</name>
        <dbReference type="ChEBI" id="CHEBI:37565"/>
    </ligand>
</feature>
<dbReference type="InterPro" id="IPR009000">
    <property type="entry name" value="Transl_B-barrel_sf"/>
</dbReference>
<comment type="catalytic activity">
    <reaction evidence="11">
        <text>GTP + H2O = GDP + phosphate + H(+)</text>
        <dbReference type="Rhea" id="RHEA:19669"/>
        <dbReference type="ChEBI" id="CHEBI:15377"/>
        <dbReference type="ChEBI" id="CHEBI:15378"/>
        <dbReference type="ChEBI" id="CHEBI:37565"/>
        <dbReference type="ChEBI" id="CHEBI:43474"/>
        <dbReference type="ChEBI" id="CHEBI:58189"/>
        <dbReference type="EC" id="3.6.5.3"/>
    </reaction>
</comment>
<dbReference type="NCBIfam" id="TIGR00231">
    <property type="entry name" value="small_GTP"/>
    <property type="match status" value="1"/>
</dbReference>
<proteinExistence type="inferred from homology"/>
<dbReference type="PANTHER" id="PTHR43721">
    <property type="entry name" value="ELONGATION FACTOR TU-RELATED"/>
    <property type="match status" value="1"/>
</dbReference>
<feature type="binding site" evidence="11">
    <location>
        <begin position="19"/>
        <end position="26"/>
    </location>
    <ligand>
        <name>GTP</name>
        <dbReference type="ChEBI" id="CHEBI:37565"/>
    </ligand>
</feature>
<comment type="similarity">
    <text evidence="1 11">Belongs to the TRAFAC class translation factor GTPase superfamily. Classic translation factor GTPase family. EF-Tu/EF-1A subfamily.</text>
</comment>
<comment type="subcellular location">
    <subcellularLocation>
        <location evidence="11">Cytoplasm</location>
    </subcellularLocation>
</comment>
<dbReference type="FunFam" id="3.40.50.300:FF:000003">
    <property type="entry name" value="Elongation factor Tu"/>
    <property type="match status" value="1"/>
</dbReference>
<evidence type="ECO:0000256" key="9">
    <source>
        <dbReference type="ARBA" id="ARBA00063778"/>
    </source>
</evidence>
<keyword evidence="11" id="KW-0460">Magnesium</keyword>
<dbReference type="CDD" id="cd03697">
    <property type="entry name" value="EFTU_II"/>
    <property type="match status" value="1"/>
</dbReference>
<comment type="function">
    <text evidence="8">May play an important regulatory role in cell growth and in the bacterial response to nutrient deprivation.</text>
</comment>
<dbReference type="SUPFAM" id="SSF50447">
    <property type="entry name" value="Translation proteins"/>
    <property type="match status" value="1"/>
</dbReference>
<dbReference type="InterPro" id="IPR027417">
    <property type="entry name" value="P-loop_NTPase"/>
</dbReference>
<dbReference type="NCBIfam" id="NF000766">
    <property type="entry name" value="PRK00049.1"/>
    <property type="match status" value="1"/>
</dbReference>
<dbReference type="SUPFAM" id="SSF52540">
    <property type="entry name" value="P-loop containing nucleoside triphosphate hydrolases"/>
    <property type="match status" value="1"/>
</dbReference>
<keyword evidence="2 11" id="KW-0547">Nucleotide-binding</keyword>
<dbReference type="NCBIfam" id="TIGR00485">
    <property type="entry name" value="EF-Tu"/>
    <property type="match status" value="1"/>
</dbReference>
<dbReference type="InterPro" id="IPR005225">
    <property type="entry name" value="Small_GTP-bd"/>
</dbReference>
<dbReference type="PANTHER" id="PTHR43721:SF22">
    <property type="entry name" value="ELONGATION FACTOR TU, MITOCHONDRIAL"/>
    <property type="match status" value="1"/>
</dbReference>
<keyword evidence="11" id="KW-0963">Cytoplasm</keyword>
<feature type="domain" description="Tr-type G" evidence="12">
    <location>
        <begin position="10"/>
        <end position="210"/>
    </location>
</feature>
<dbReference type="InterPro" id="IPR004541">
    <property type="entry name" value="Transl_elong_EFTu/EF1A_bac/org"/>
</dbReference>
<feature type="binding site" evidence="11">
    <location>
        <position position="26"/>
    </location>
    <ligand>
        <name>Mg(2+)</name>
        <dbReference type="ChEBI" id="CHEBI:18420"/>
    </ligand>
</feature>
<keyword evidence="5 11" id="KW-0648">Protein biosynthesis</keyword>
<dbReference type="PRINTS" id="PR00315">
    <property type="entry name" value="ELONGATNFCT"/>
</dbReference>
<dbReference type="InterPro" id="IPR004160">
    <property type="entry name" value="Transl_elong_EFTu/EF1A_C"/>
</dbReference>
<keyword evidence="11" id="KW-0479">Metal-binding</keyword>
<evidence type="ECO:0000256" key="3">
    <source>
        <dbReference type="ARBA" id="ARBA00022768"/>
    </source>
</evidence>
<evidence type="ECO:0000256" key="4">
    <source>
        <dbReference type="ARBA" id="ARBA00022801"/>
    </source>
</evidence>
<evidence type="ECO:0000259" key="12">
    <source>
        <dbReference type="PROSITE" id="PS51722"/>
    </source>
</evidence>
<dbReference type="GO" id="GO:0005525">
    <property type="term" value="F:GTP binding"/>
    <property type="evidence" value="ECO:0007669"/>
    <property type="project" value="UniProtKB-UniRule"/>
</dbReference>
<dbReference type="CDD" id="cd03707">
    <property type="entry name" value="EFTU_III"/>
    <property type="match status" value="1"/>
</dbReference>
<evidence type="ECO:0000256" key="8">
    <source>
        <dbReference type="ARBA" id="ARBA00058140"/>
    </source>
</evidence>
<dbReference type="HAMAP" id="MF_00118_B">
    <property type="entry name" value="EF_Tu_B"/>
    <property type="match status" value="1"/>
</dbReference>
<sequence length="400" mass="43623">MAKAKFQRTKPHVNVGTIGHVDHGKTTLTAAMTKVSADKGWGTKYISYDEVAKASAAQGRRDATKILTIATSHVEYETPKRHYAHVDCPGHADYVKNMITGAAQMDGAILVVSAVDGPMPQTREHILLARQVNVPKIVVYLNKTDLVDDAELLDLVELEVRELLSKYNFPGDDTPVIRGAAIKVMDGDAKAIKSIEELFDALDTFIPEPVREVDKPFIMPVEDVFSITGRGTVATGRIERGKVKVGDEVQLVGFGAEKKTVVTGVEAFRKLLDDGRAGDNVGLLLRGVDKKEIERGMVLAKPGSITPHTKAEAEVYVLTKDEGGRHTPFFKGYRPQFYFRTTDVTGSIELPTGTEMVMPGDNIQMTIDLITPIAMEPQLRFAIREGGRTVGAGVVTKILA</sequence>
<comment type="subunit">
    <text evidence="9">Monomer. Heterotetramer composed of two EF-Ts.EF-Tu dimer complexes.</text>
</comment>
<dbReference type="InterPro" id="IPR000795">
    <property type="entry name" value="T_Tr_GTP-bd_dom"/>
</dbReference>
<evidence type="ECO:0000256" key="2">
    <source>
        <dbReference type="ARBA" id="ARBA00022741"/>
    </source>
</evidence>
<keyword evidence="3 11" id="KW-0251">Elongation factor</keyword>
<dbReference type="GO" id="GO:0000287">
    <property type="term" value="F:magnesium ion binding"/>
    <property type="evidence" value="ECO:0007669"/>
    <property type="project" value="UniProtKB-UniRule"/>
</dbReference>
<dbReference type="GO" id="GO:0003924">
    <property type="term" value="F:GTPase activity"/>
    <property type="evidence" value="ECO:0007669"/>
    <property type="project" value="UniProtKB-UniRule"/>
</dbReference>
<evidence type="ECO:0000256" key="5">
    <source>
        <dbReference type="ARBA" id="ARBA00022917"/>
    </source>
</evidence>
<dbReference type="Pfam" id="PF03144">
    <property type="entry name" value="GTP_EFTU_D2"/>
    <property type="match status" value="1"/>
</dbReference>
<feature type="binding site" evidence="11">
    <location>
        <begin position="87"/>
        <end position="91"/>
    </location>
    <ligand>
        <name>GTP</name>
        <dbReference type="ChEBI" id="CHEBI:37565"/>
    </ligand>
</feature>
<reference evidence="13" key="1">
    <citation type="journal article" date="2015" name="ISME J.">
        <title>Aquifer environment selects for microbial species cohorts in sediment and groundwater.</title>
        <authorList>
            <person name="Hug L.A."/>
            <person name="Thomas B.C."/>
            <person name="Brown C.T."/>
            <person name="Frischkorn K.R."/>
            <person name="Williams K.H."/>
            <person name="Tringe S.G."/>
            <person name="Banfield J.F."/>
        </authorList>
    </citation>
    <scope>NUCLEOTIDE SEQUENCE</scope>
</reference>
<comment type="function">
    <text evidence="11">GTP hydrolase that promotes the GTP-dependent binding of aminoacyl-tRNA to the A-site of ribosomes during protein biosynthesis.</text>
</comment>
<dbReference type="InterPro" id="IPR041709">
    <property type="entry name" value="EF-Tu_GTP-bd"/>
</dbReference>
<dbReference type="Pfam" id="PF00009">
    <property type="entry name" value="GTP_EFTU"/>
    <property type="match status" value="1"/>
</dbReference>
<evidence type="ECO:0000256" key="7">
    <source>
        <dbReference type="ARBA" id="ARBA00029554"/>
    </source>
</evidence>
<evidence type="ECO:0000256" key="1">
    <source>
        <dbReference type="ARBA" id="ARBA00007249"/>
    </source>
</evidence>
<dbReference type="Gene3D" id="3.40.50.300">
    <property type="entry name" value="P-loop containing nucleotide triphosphate hydrolases"/>
    <property type="match status" value="1"/>
</dbReference>
<dbReference type="FunFam" id="2.40.30.10:FF:000001">
    <property type="entry name" value="Elongation factor Tu"/>
    <property type="match status" value="1"/>
</dbReference>
<comment type="subunit">
    <text evidence="10">(Microbial infection) Upon infection by bacteriophage Qbeta, part of the viral RNA-dependent RNA polymerase complex, the other subunits are the viral replicase catalytic subunit (AC P14647), host ribosomal protein S1 and EF-Ts.</text>
</comment>
<dbReference type="InterPro" id="IPR050055">
    <property type="entry name" value="EF-Tu_GTPase"/>
</dbReference>
<dbReference type="InterPro" id="IPR004161">
    <property type="entry name" value="EFTu-like_2"/>
</dbReference>
<dbReference type="EC" id="3.6.5.3" evidence="11"/>